<protein>
    <submittedName>
        <fullName evidence="1">Uncharacterized protein</fullName>
    </submittedName>
</protein>
<sequence length="152" mass="17807">MPPKHHKSLESPGVWDYGHTDMFVTTNCVDFTDKTQEIRRNKEKNVQVRDRRWFLKVENIHQLQNRKLKKPQIESTMMTSTYAGDFQPPELDDYTFHHPGKSAHIDTLAQPSSTGFQYSSEMHTAYVNTPRTSTKRQFNILILPSEQCSHRE</sequence>
<dbReference type="AlphaFoldDB" id="A0A177WEA5"/>
<accession>A0A177WEA5</accession>
<dbReference type="VEuPathDB" id="FungiDB:BDEG_22040"/>
<dbReference type="Proteomes" id="UP000077115">
    <property type="component" value="Unassembled WGS sequence"/>
</dbReference>
<reference evidence="1 2" key="2">
    <citation type="submission" date="2016-05" db="EMBL/GenBank/DDBJ databases">
        <title>Lineage-specific infection strategies underlie the spectrum of fungal disease in amphibians.</title>
        <authorList>
            <person name="Cuomo C.A."/>
            <person name="Farrer R.A."/>
            <person name="James T."/>
            <person name="Longcore J."/>
            <person name="Birren B."/>
        </authorList>
    </citation>
    <scope>NUCLEOTIDE SEQUENCE [LARGE SCALE GENOMIC DNA]</scope>
    <source>
        <strain evidence="1 2">JEL423</strain>
    </source>
</reference>
<organism evidence="1 2">
    <name type="scientific">Batrachochytrium dendrobatidis (strain JEL423)</name>
    <dbReference type="NCBI Taxonomy" id="403673"/>
    <lineage>
        <taxon>Eukaryota</taxon>
        <taxon>Fungi</taxon>
        <taxon>Fungi incertae sedis</taxon>
        <taxon>Chytridiomycota</taxon>
        <taxon>Chytridiomycota incertae sedis</taxon>
        <taxon>Chytridiomycetes</taxon>
        <taxon>Rhizophydiales</taxon>
        <taxon>Rhizophydiales incertae sedis</taxon>
        <taxon>Batrachochytrium</taxon>
    </lineage>
</organism>
<evidence type="ECO:0000313" key="2">
    <source>
        <dbReference type="Proteomes" id="UP000077115"/>
    </source>
</evidence>
<dbReference type="EMBL" id="DS022301">
    <property type="protein sequence ID" value="OAJ38072.1"/>
    <property type="molecule type" value="Genomic_DNA"/>
</dbReference>
<reference evidence="1 2" key="1">
    <citation type="submission" date="2006-10" db="EMBL/GenBank/DDBJ databases">
        <title>The Genome Sequence of Batrachochytrium dendrobatidis JEL423.</title>
        <authorList>
            <consortium name="The Broad Institute Genome Sequencing Platform"/>
            <person name="Birren B."/>
            <person name="Lander E."/>
            <person name="Galagan J."/>
            <person name="Cuomo C."/>
            <person name="Devon K."/>
            <person name="Jaffe D."/>
            <person name="Butler J."/>
            <person name="Alvarez P."/>
            <person name="Gnerre S."/>
            <person name="Grabherr M."/>
            <person name="Kleber M."/>
            <person name="Mauceli E."/>
            <person name="Brockman W."/>
            <person name="Young S."/>
            <person name="LaButti K."/>
            <person name="Sykes S."/>
            <person name="DeCaprio D."/>
            <person name="Crawford M."/>
            <person name="Koehrsen M."/>
            <person name="Engels R."/>
            <person name="Montgomery P."/>
            <person name="Pearson M."/>
            <person name="Howarth C."/>
            <person name="Larson L."/>
            <person name="White J."/>
            <person name="O'Leary S."/>
            <person name="Kodira C."/>
            <person name="Zeng Q."/>
            <person name="Yandava C."/>
            <person name="Alvarado L."/>
            <person name="Longcore J."/>
            <person name="James T."/>
        </authorList>
    </citation>
    <scope>NUCLEOTIDE SEQUENCE [LARGE SCALE GENOMIC DNA]</scope>
    <source>
        <strain evidence="1 2">JEL423</strain>
    </source>
</reference>
<evidence type="ECO:0000313" key="1">
    <source>
        <dbReference type="EMBL" id="OAJ38072.1"/>
    </source>
</evidence>
<gene>
    <name evidence="1" type="ORF">BDEG_22040</name>
</gene>
<proteinExistence type="predicted"/>
<name>A0A177WEA5_BATDL</name>